<evidence type="ECO:0000259" key="9">
    <source>
        <dbReference type="Pfam" id="PF02254"/>
    </source>
</evidence>
<dbReference type="GO" id="GO:1902600">
    <property type="term" value="P:proton transmembrane transport"/>
    <property type="evidence" value="ECO:0007669"/>
    <property type="project" value="InterPro"/>
</dbReference>
<comment type="similarity">
    <text evidence="2">Belongs to the monovalent cation:proton antiporter 2 (CPA2) transporter (TC 2.A.37) family.</text>
</comment>
<name>A0A858RLC2_9BACT</name>
<dbReference type="Pfam" id="PF00999">
    <property type="entry name" value="Na_H_Exchanger"/>
    <property type="match status" value="1"/>
</dbReference>
<feature type="transmembrane region" description="Helical" evidence="7">
    <location>
        <begin position="239"/>
        <end position="259"/>
    </location>
</feature>
<dbReference type="Proteomes" id="UP000501812">
    <property type="component" value="Chromosome"/>
</dbReference>
<protein>
    <recommendedName>
        <fullName evidence="12">RCK N-terminal domain-containing protein</fullName>
    </recommendedName>
</protein>
<comment type="subcellular location">
    <subcellularLocation>
        <location evidence="1">Membrane</location>
        <topology evidence="1">Multi-pass membrane protein</topology>
    </subcellularLocation>
</comment>
<feature type="transmembrane region" description="Helical" evidence="7">
    <location>
        <begin position="352"/>
        <end position="371"/>
    </location>
</feature>
<evidence type="ECO:0000313" key="11">
    <source>
        <dbReference type="Proteomes" id="UP000501812"/>
    </source>
</evidence>
<feature type="transmembrane region" description="Helical" evidence="7">
    <location>
        <begin position="179"/>
        <end position="201"/>
    </location>
</feature>
<evidence type="ECO:0000313" key="10">
    <source>
        <dbReference type="EMBL" id="QJE97258.1"/>
    </source>
</evidence>
<dbReference type="EMBL" id="CP051774">
    <property type="protein sequence ID" value="QJE97258.1"/>
    <property type="molecule type" value="Genomic_DNA"/>
</dbReference>
<evidence type="ECO:0000256" key="4">
    <source>
        <dbReference type="ARBA" id="ARBA00022692"/>
    </source>
</evidence>
<feature type="transmembrane region" description="Helical" evidence="7">
    <location>
        <begin position="117"/>
        <end position="137"/>
    </location>
</feature>
<feature type="transmembrane region" description="Helical" evidence="7">
    <location>
        <begin position="85"/>
        <end position="105"/>
    </location>
</feature>
<feature type="transmembrane region" description="Helical" evidence="7">
    <location>
        <begin position="213"/>
        <end position="233"/>
    </location>
</feature>
<feature type="transmembrane region" description="Helical" evidence="7">
    <location>
        <begin position="288"/>
        <end position="307"/>
    </location>
</feature>
<feature type="transmembrane region" description="Helical" evidence="7">
    <location>
        <begin position="266"/>
        <end position="282"/>
    </location>
</feature>
<dbReference type="Pfam" id="PF02254">
    <property type="entry name" value="TrkA_N"/>
    <property type="match status" value="1"/>
</dbReference>
<dbReference type="PANTHER" id="PTHR42751">
    <property type="entry name" value="SODIUM/HYDROGEN EXCHANGER FAMILY/TRKA DOMAIN PROTEIN"/>
    <property type="match status" value="1"/>
</dbReference>
<evidence type="ECO:0000256" key="5">
    <source>
        <dbReference type="ARBA" id="ARBA00022989"/>
    </source>
</evidence>
<dbReference type="SUPFAM" id="SSF51735">
    <property type="entry name" value="NAD(P)-binding Rossmann-fold domains"/>
    <property type="match status" value="1"/>
</dbReference>
<dbReference type="AlphaFoldDB" id="A0A858RLC2"/>
<dbReference type="GO" id="GO:0006813">
    <property type="term" value="P:potassium ion transport"/>
    <property type="evidence" value="ECO:0007669"/>
    <property type="project" value="InterPro"/>
</dbReference>
<dbReference type="PANTHER" id="PTHR42751:SF3">
    <property type="entry name" value="SODIUM_GLUTAMATE SYMPORTER"/>
    <property type="match status" value="1"/>
</dbReference>
<evidence type="ECO:0000256" key="2">
    <source>
        <dbReference type="ARBA" id="ARBA00005551"/>
    </source>
</evidence>
<feature type="domain" description="Cation/H+ exchanger transmembrane" evidence="8">
    <location>
        <begin position="14"/>
        <end position="366"/>
    </location>
</feature>
<dbReference type="GO" id="GO:0016020">
    <property type="term" value="C:membrane"/>
    <property type="evidence" value="ECO:0007669"/>
    <property type="project" value="UniProtKB-SubCell"/>
</dbReference>
<evidence type="ECO:0000259" key="8">
    <source>
        <dbReference type="Pfam" id="PF00999"/>
    </source>
</evidence>
<feature type="transmembrane region" description="Helical" evidence="7">
    <location>
        <begin position="55"/>
        <end position="73"/>
    </location>
</feature>
<dbReference type="GO" id="GO:0015297">
    <property type="term" value="F:antiporter activity"/>
    <property type="evidence" value="ECO:0007669"/>
    <property type="project" value="InterPro"/>
</dbReference>
<accession>A0A858RLC2</accession>
<dbReference type="Gene3D" id="1.20.1530.20">
    <property type="match status" value="1"/>
</dbReference>
<reference evidence="10 11" key="1">
    <citation type="submission" date="2020-04" db="EMBL/GenBank/DDBJ databases">
        <title>Luteolibacter sp. G-1-1-1 isolated from soil.</title>
        <authorList>
            <person name="Dahal R.H."/>
        </authorList>
    </citation>
    <scope>NUCLEOTIDE SEQUENCE [LARGE SCALE GENOMIC DNA]</scope>
    <source>
        <strain evidence="10 11">G-1-1-1</strain>
    </source>
</reference>
<feature type="domain" description="RCK N-terminal" evidence="9">
    <location>
        <begin position="409"/>
        <end position="531"/>
    </location>
</feature>
<dbReference type="Gene3D" id="3.40.50.720">
    <property type="entry name" value="NAD(P)-binding Rossmann-like Domain"/>
    <property type="match status" value="1"/>
</dbReference>
<feature type="transmembrane region" description="Helical" evidence="7">
    <location>
        <begin position="6"/>
        <end position="23"/>
    </location>
</feature>
<keyword evidence="5 7" id="KW-1133">Transmembrane helix</keyword>
<keyword evidence="6 7" id="KW-0472">Membrane</keyword>
<organism evidence="10 11">
    <name type="scientific">Luteolibacter luteus</name>
    <dbReference type="NCBI Taxonomy" id="2728835"/>
    <lineage>
        <taxon>Bacteria</taxon>
        <taxon>Pseudomonadati</taxon>
        <taxon>Verrucomicrobiota</taxon>
        <taxon>Verrucomicrobiia</taxon>
        <taxon>Verrucomicrobiales</taxon>
        <taxon>Verrucomicrobiaceae</taxon>
        <taxon>Luteolibacter</taxon>
    </lineage>
</organism>
<dbReference type="InterPro" id="IPR003148">
    <property type="entry name" value="RCK_N"/>
</dbReference>
<gene>
    <name evidence="10" type="ORF">HHL09_16165</name>
</gene>
<evidence type="ECO:0000256" key="1">
    <source>
        <dbReference type="ARBA" id="ARBA00004141"/>
    </source>
</evidence>
<evidence type="ECO:0000256" key="7">
    <source>
        <dbReference type="SAM" id="Phobius"/>
    </source>
</evidence>
<feature type="transmembrane region" description="Helical" evidence="7">
    <location>
        <begin position="149"/>
        <end position="167"/>
    </location>
</feature>
<keyword evidence="11" id="KW-1185">Reference proteome</keyword>
<keyword evidence="4 7" id="KW-0812">Transmembrane</keyword>
<dbReference type="InterPro" id="IPR006153">
    <property type="entry name" value="Cation/H_exchanger_TM"/>
</dbReference>
<evidence type="ECO:0000256" key="6">
    <source>
        <dbReference type="ARBA" id="ARBA00023136"/>
    </source>
</evidence>
<proteinExistence type="inferred from homology"/>
<evidence type="ECO:0008006" key="12">
    <source>
        <dbReference type="Google" id="ProtNLM"/>
    </source>
</evidence>
<dbReference type="RefSeq" id="WP_169455658.1">
    <property type="nucleotide sequence ID" value="NZ_CP051774.1"/>
</dbReference>
<evidence type="ECO:0000256" key="3">
    <source>
        <dbReference type="ARBA" id="ARBA00022448"/>
    </source>
</evidence>
<dbReference type="InterPro" id="IPR036291">
    <property type="entry name" value="NAD(P)-bd_dom_sf"/>
</dbReference>
<dbReference type="InterPro" id="IPR038770">
    <property type="entry name" value="Na+/solute_symporter_sf"/>
</dbReference>
<dbReference type="KEGG" id="luo:HHL09_16165"/>
<sequence length="570" mass="62084">MDHAIVTDIAWCIIAAWVVGVLCQLIRQPLLIAYLVAGFAIGPNGFKFITSPDSIRTMSEIGLVLLLFMIGLEMDLKKMLGSGRAIMITALVQICGSVALGWMIFRYVGPAASSLEAIYLAVAVAMSSTVIIVKLLHDKRELETLAGRITMGILVLQDVGVILFLAIQPNLKDPAIAPLAMAVIRVLQLVGAAYFSGRFLLPPIFKMVARRPELVLVGALAWCFAMAGLAGYLGLSREMGALLAGVMVSTFPYTLDVVARITSIRDFFVTLFFVSLGMIIPLPTWEYILWMLVFSSVLIMTRLITVFPTLFRSGLGQRMSLLPALNLSQLSELSLVLLAIGKASGDVSDKTISITAFSFAFLAVLSTYAITGSETILRRISPLLRKVGFPDLPAATHEVDEREETARIFLLGFSWTASSLLEEITRGHPALLSQLRVVDFNPETAAKLRERGVSVVYGDVSRPEVLEHTGIDRAQVIICTLPDGILRGASNRRMLAQLRALNPEAEIIVHAEKLADAEALYAEGASYVITPRLLEAGDLLEVLGAIDNKLAGEKRAEQLTRLSQHREVIP</sequence>
<feature type="transmembrane region" description="Helical" evidence="7">
    <location>
        <begin position="30"/>
        <end position="49"/>
    </location>
</feature>
<keyword evidence="3" id="KW-0813">Transport</keyword>